<keyword evidence="8 15" id="KW-0067">ATP-binding</keyword>
<keyword evidence="4" id="KW-0813">Transport</keyword>
<feature type="transmembrane region" description="Helical" evidence="13">
    <location>
        <begin position="587"/>
        <end position="607"/>
    </location>
</feature>
<feature type="transmembrane region" description="Helical" evidence="13">
    <location>
        <begin position="444"/>
        <end position="471"/>
    </location>
</feature>
<dbReference type="InterPro" id="IPR050095">
    <property type="entry name" value="ECF_ABC_transporter_ATP-bd"/>
</dbReference>
<evidence type="ECO:0000313" key="15">
    <source>
        <dbReference type="EMBL" id="MDQ0190770.1"/>
    </source>
</evidence>
<evidence type="ECO:0000256" key="11">
    <source>
        <dbReference type="ARBA" id="ARBA00023136"/>
    </source>
</evidence>
<evidence type="ECO:0000256" key="12">
    <source>
        <dbReference type="SAM" id="MobiDB-lite"/>
    </source>
</evidence>
<keyword evidence="6 13" id="KW-0812">Transmembrane</keyword>
<feature type="transmembrane region" description="Helical" evidence="13">
    <location>
        <begin position="492"/>
        <end position="510"/>
    </location>
</feature>
<feature type="domain" description="ABC transporter" evidence="14">
    <location>
        <begin position="10"/>
        <end position="266"/>
    </location>
</feature>
<evidence type="ECO:0000256" key="6">
    <source>
        <dbReference type="ARBA" id="ARBA00022692"/>
    </source>
</evidence>
<accession>A0ABT9XKH1</accession>
<dbReference type="SMART" id="SM00382">
    <property type="entry name" value="AAA"/>
    <property type="match status" value="1"/>
</dbReference>
<protein>
    <submittedName>
        <fullName evidence="15">Energy-coupling factor transport system ATP-binding protein</fullName>
        <ecNumber evidence="15">3.6.3.-</ecNumber>
    </submittedName>
</protein>
<dbReference type="Proteomes" id="UP001232973">
    <property type="component" value="Unassembled WGS sequence"/>
</dbReference>
<dbReference type="CDD" id="cd03225">
    <property type="entry name" value="ABC_cobalt_CbiO_domain1"/>
    <property type="match status" value="1"/>
</dbReference>
<dbReference type="Pfam" id="PF02361">
    <property type="entry name" value="CbiQ"/>
    <property type="match status" value="1"/>
</dbReference>
<name>A0ABT9XKH1_9BACL</name>
<feature type="region of interest" description="Disordered" evidence="12">
    <location>
        <begin position="313"/>
        <end position="351"/>
    </location>
</feature>
<dbReference type="InterPro" id="IPR017871">
    <property type="entry name" value="ABC_transporter-like_CS"/>
</dbReference>
<dbReference type="Gene3D" id="3.40.50.300">
    <property type="entry name" value="P-loop containing nucleotide triphosphate hydrolases"/>
    <property type="match status" value="1"/>
</dbReference>
<feature type="compositionally biased region" description="Basic and acidic residues" evidence="12">
    <location>
        <begin position="332"/>
        <end position="345"/>
    </location>
</feature>
<evidence type="ECO:0000313" key="16">
    <source>
        <dbReference type="Proteomes" id="UP001232973"/>
    </source>
</evidence>
<dbReference type="CDD" id="cd16914">
    <property type="entry name" value="EcfT"/>
    <property type="match status" value="1"/>
</dbReference>
<dbReference type="InterPro" id="IPR027417">
    <property type="entry name" value="P-loop_NTPase"/>
</dbReference>
<evidence type="ECO:0000259" key="14">
    <source>
        <dbReference type="PROSITE" id="PS50893"/>
    </source>
</evidence>
<dbReference type="PANTHER" id="PTHR43553:SF1">
    <property type="entry name" value="ABC TRANSPORTER I FAMILY MEMBER 11, CHLOROPLASTIC"/>
    <property type="match status" value="1"/>
</dbReference>
<evidence type="ECO:0000256" key="2">
    <source>
        <dbReference type="ARBA" id="ARBA00004202"/>
    </source>
</evidence>
<dbReference type="InterPro" id="IPR003439">
    <property type="entry name" value="ABC_transporter-like_ATP-bd"/>
</dbReference>
<dbReference type="PROSITE" id="PS00211">
    <property type="entry name" value="ABC_TRANSPORTER_1"/>
    <property type="match status" value="1"/>
</dbReference>
<dbReference type="EMBL" id="JAUSTP010000024">
    <property type="protein sequence ID" value="MDQ0190770.1"/>
    <property type="molecule type" value="Genomic_DNA"/>
</dbReference>
<dbReference type="GO" id="GO:0005524">
    <property type="term" value="F:ATP binding"/>
    <property type="evidence" value="ECO:0007669"/>
    <property type="project" value="UniProtKB-KW"/>
</dbReference>
<evidence type="ECO:0000256" key="8">
    <source>
        <dbReference type="ARBA" id="ARBA00022840"/>
    </source>
</evidence>
<dbReference type="InterPro" id="IPR003593">
    <property type="entry name" value="AAA+_ATPase"/>
</dbReference>
<keyword evidence="15" id="KW-0378">Hydrolase</keyword>
<keyword evidence="7" id="KW-0547">Nucleotide-binding</keyword>
<comment type="subcellular location">
    <subcellularLocation>
        <location evidence="2">Cell membrane</location>
        <topology evidence="2">Peripheral membrane protein</topology>
    </subcellularLocation>
    <subcellularLocation>
        <location evidence="1">Membrane</location>
        <topology evidence="1">Multi-pass membrane protein</topology>
    </subcellularLocation>
</comment>
<evidence type="ECO:0000256" key="1">
    <source>
        <dbReference type="ARBA" id="ARBA00004141"/>
    </source>
</evidence>
<dbReference type="RefSeq" id="WP_274457546.1">
    <property type="nucleotide sequence ID" value="NZ_CP067097.1"/>
</dbReference>
<evidence type="ECO:0000256" key="3">
    <source>
        <dbReference type="ARBA" id="ARBA00005417"/>
    </source>
</evidence>
<keyword evidence="10 13" id="KW-1133">Transmembrane helix</keyword>
<dbReference type="EC" id="3.6.3.-" evidence="15"/>
<keyword evidence="16" id="KW-1185">Reference proteome</keyword>
<keyword evidence="5" id="KW-1003">Cell membrane</keyword>
<keyword evidence="11 13" id="KW-0472">Membrane</keyword>
<evidence type="ECO:0000256" key="10">
    <source>
        <dbReference type="ARBA" id="ARBA00022989"/>
    </source>
</evidence>
<gene>
    <name evidence="15" type="ORF">J2S03_002637</name>
</gene>
<reference evidence="15 16" key="1">
    <citation type="submission" date="2023-07" db="EMBL/GenBank/DDBJ databases">
        <title>Genomic Encyclopedia of Type Strains, Phase IV (KMG-IV): sequencing the most valuable type-strain genomes for metagenomic binning, comparative biology and taxonomic classification.</title>
        <authorList>
            <person name="Goeker M."/>
        </authorList>
    </citation>
    <scope>NUCLEOTIDE SEQUENCE [LARGE SCALE GENOMIC DNA]</scope>
    <source>
        <strain evidence="15 16">DSM 4006</strain>
    </source>
</reference>
<evidence type="ECO:0000256" key="13">
    <source>
        <dbReference type="SAM" id="Phobius"/>
    </source>
</evidence>
<dbReference type="Pfam" id="PF00005">
    <property type="entry name" value="ABC_tran"/>
    <property type="match status" value="1"/>
</dbReference>
<proteinExistence type="inferred from homology"/>
<keyword evidence="9" id="KW-1278">Translocase</keyword>
<evidence type="ECO:0000256" key="7">
    <source>
        <dbReference type="ARBA" id="ARBA00022741"/>
    </source>
</evidence>
<evidence type="ECO:0000256" key="9">
    <source>
        <dbReference type="ARBA" id="ARBA00022967"/>
    </source>
</evidence>
<feature type="transmembrane region" description="Helical" evidence="13">
    <location>
        <begin position="414"/>
        <end position="438"/>
    </location>
</feature>
<dbReference type="InterPro" id="IPR003339">
    <property type="entry name" value="ABC/ECF_trnsptr_transmembrane"/>
</dbReference>
<evidence type="ECO:0000256" key="4">
    <source>
        <dbReference type="ARBA" id="ARBA00022448"/>
    </source>
</evidence>
<sequence length="609" mass="66580">MPVTLEQVTVRATNAASTANTANTANGASAVILDALNCTFHDGEVTLVLGATGAGKSTLLRAAAGVWGLQAGTVRYDGISLWDDRRRPRMTQSVQRRIGYVFQQPEYQLFARTVEEELRYSFRPYHLDERTVQQRIHQALEEVHLPVDILPVSPLLLSGGQKRRVALASTIATDPDWLFLDEPTAGLDTEAIHALTAWLRRRLARTPKRDTVDGGAGGIVIATHDLEWLLPIADRVLILQRGQIAFDGQPEQLYAAPHRLLETGVGLPQDLELALRFRDAGLPISLAWRAPEAMAQAICDHVLQTGLAAQGSPALREPADSAERQPPGHAARPPEPRTQADRVDHASSAGAGGGRRWWFDRDPRAKWVFILLASVCVLWQRSWTAMAIAALLTLVVAASSGVRLRQFTRVLKPLFFLAAASTLVSGVRFHATSAGLWHVGPVGFAWHAASVTLAQVVKVMLVVILGTLLSGTTSTLALKRGMEQGLRGLQRIRVPVGAFALGASLLLRFIPVIGREANRFSEIVRVRGKYPVRSGALRMRDMMAMLLPLLLGVIRLGEELAIAMEARGYQPTRRIPRLQQTFDTRDAWMMTAGIAMLGVCAALRWLLPG</sequence>
<organism evidence="15 16">
    <name type="scientific">Alicyclobacillus cycloheptanicus</name>
    <dbReference type="NCBI Taxonomy" id="1457"/>
    <lineage>
        <taxon>Bacteria</taxon>
        <taxon>Bacillati</taxon>
        <taxon>Bacillota</taxon>
        <taxon>Bacilli</taxon>
        <taxon>Bacillales</taxon>
        <taxon>Alicyclobacillaceae</taxon>
        <taxon>Alicyclobacillus</taxon>
    </lineage>
</organism>
<dbReference type="PANTHER" id="PTHR43553">
    <property type="entry name" value="HEAVY METAL TRANSPORTER"/>
    <property type="match status" value="1"/>
</dbReference>
<dbReference type="InterPro" id="IPR015856">
    <property type="entry name" value="ABC_transpr_CbiO/EcfA_su"/>
</dbReference>
<comment type="similarity">
    <text evidence="3">Belongs to the ABC transporter superfamily.</text>
</comment>
<dbReference type="SUPFAM" id="SSF52540">
    <property type="entry name" value="P-loop containing nucleoside triphosphate hydrolases"/>
    <property type="match status" value="1"/>
</dbReference>
<evidence type="ECO:0000256" key="5">
    <source>
        <dbReference type="ARBA" id="ARBA00022475"/>
    </source>
</evidence>
<comment type="caution">
    <text evidence="15">The sequence shown here is derived from an EMBL/GenBank/DDBJ whole genome shotgun (WGS) entry which is preliminary data.</text>
</comment>
<dbReference type="PROSITE" id="PS50893">
    <property type="entry name" value="ABC_TRANSPORTER_2"/>
    <property type="match status" value="1"/>
</dbReference>
<feature type="transmembrane region" description="Helical" evidence="13">
    <location>
        <begin position="383"/>
        <end position="402"/>
    </location>
</feature>
<dbReference type="GO" id="GO:0016787">
    <property type="term" value="F:hydrolase activity"/>
    <property type="evidence" value="ECO:0007669"/>
    <property type="project" value="UniProtKB-KW"/>
</dbReference>